<dbReference type="NCBIfam" id="TIGR03303">
    <property type="entry name" value="OM_YaeT"/>
    <property type="match status" value="1"/>
</dbReference>
<dbReference type="InterPro" id="IPR039910">
    <property type="entry name" value="D15-like"/>
</dbReference>
<dbReference type="InterPro" id="IPR034746">
    <property type="entry name" value="POTRA"/>
</dbReference>
<keyword evidence="5 8" id="KW-0677">Repeat</keyword>
<feature type="domain" description="POTRA" evidence="12">
    <location>
        <begin position="408"/>
        <end position="481"/>
    </location>
</feature>
<keyword evidence="14" id="KW-1185">Reference proteome</keyword>
<dbReference type="PANTHER" id="PTHR12815:SF23">
    <property type="entry name" value="OUTER MEMBRANE PROTEIN ASSEMBLY FACTOR BAMA"/>
    <property type="match status" value="1"/>
</dbReference>
<feature type="domain" description="POTRA" evidence="12">
    <location>
        <begin position="155"/>
        <end position="232"/>
    </location>
</feature>
<dbReference type="Pfam" id="PF07244">
    <property type="entry name" value="POTRA"/>
    <property type="match status" value="5"/>
</dbReference>
<accession>A0A1H2RWP1</accession>
<dbReference type="Gene3D" id="3.10.20.310">
    <property type="entry name" value="membrane protein fhac"/>
    <property type="match status" value="5"/>
</dbReference>
<feature type="domain" description="POTRA" evidence="12">
    <location>
        <begin position="87"/>
        <end position="154"/>
    </location>
</feature>
<evidence type="ECO:0000259" key="12">
    <source>
        <dbReference type="PROSITE" id="PS51779"/>
    </source>
</evidence>
<evidence type="ECO:0000256" key="10">
    <source>
        <dbReference type="SAM" id="MobiDB-lite"/>
    </source>
</evidence>
<dbReference type="Proteomes" id="UP000199118">
    <property type="component" value="Unassembled WGS sequence"/>
</dbReference>
<dbReference type="GO" id="GO:0051205">
    <property type="term" value="P:protein insertion into membrane"/>
    <property type="evidence" value="ECO:0007669"/>
    <property type="project" value="UniProtKB-UniRule"/>
</dbReference>
<evidence type="ECO:0000256" key="6">
    <source>
        <dbReference type="ARBA" id="ARBA00023136"/>
    </source>
</evidence>
<evidence type="ECO:0000256" key="8">
    <source>
        <dbReference type="HAMAP-Rule" id="MF_01430"/>
    </source>
</evidence>
<dbReference type="PROSITE" id="PS51779">
    <property type="entry name" value="POTRA"/>
    <property type="match status" value="4"/>
</dbReference>
<comment type="subunit">
    <text evidence="8">Part of the Bam complex.</text>
</comment>
<gene>
    <name evidence="8" type="primary">bamA</name>
    <name evidence="13" type="ORF">SAMN05444336_101483</name>
</gene>
<name>A0A1H2RWP1_9RHOB</name>
<dbReference type="PANTHER" id="PTHR12815">
    <property type="entry name" value="SORTING AND ASSEMBLY MACHINERY SAMM50 PROTEIN FAMILY MEMBER"/>
    <property type="match status" value="1"/>
</dbReference>
<dbReference type="HAMAP" id="MF_01430">
    <property type="entry name" value="OM_assembly_BamA"/>
    <property type="match status" value="1"/>
</dbReference>
<evidence type="ECO:0000313" key="13">
    <source>
        <dbReference type="EMBL" id="SDW23893.1"/>
    </source>
</evidence>
<evidence type="ECO:0000256" key="2">
    <source>
        <dbReference type="ARBA" id="ARBA00022452"/>
    </source>
</evidence>
<feature type="region of interest" description="Disordered" evidence="10">
    <location>
        <begin position="1"/>
        <end position="32"/>
    </location>
</feature>
<dbReference type="InterPro" id="IPR000184">
    <property type="entry name" value="Bac_surfAg_D15"/>
</dbReference>
<dbReference type="Pfam" id="PF01103">
    <property type="entry name" value="Omp85"/>
    <property type="match status" value="1"/>
</dbReference>
<keyword evidence="7 8" id="KW-0998">Cell outer membrane</keyword>
<evidence type="ECO:0000256" key="3">
    <source>
        <dbReference type="ARBA" id="ARBA00022692"/>
    </source>
</evidence>
<protein>
    <recommendedName>
        <fullName evidence="8 9">Outer membrane protein assembly factor BamA</fullName>
    </recommendedName>
</protein>
<feature type="transmembrane region" description="Helical" evidence="11">
    <location>
        <begin position="55"/>
        <end position="74"/>
    </location>
</feature>
<dbReference type="AlphaFoldDB" id="A0A1H2RWP1"/>
<organism evidence="13 14">
    <name type="scientific">Albimonas donghaensis</name>
    <dbReference type="NCBI Taxonomy" id="356660"/>
    <lineage>
        <taxon>Bacteria</taxon>
        <taxon>Pseudomonadati</taxon>
        <taxon>Pseudomonadota</taxon>
        <taxon>Alphaproteobacteria</taxon>
        <taxon>Rhodobacterales</taxon>
        <taxon>Paracoccaceae</taxon>
        <taxon>Albimonas</taxon>
    </lineage>
</organism>
<comment type="function">
    <text evidence="8">Part of the outer membrane protein assembly complex, which is involved in assembly and insertion of beta-barrel proteins into the outer membrane.</text>
</comment>
<dbReference type="GO" id="GO:0009279">
    <property type="term" value="C:cell outer membrane"/>
    <property type="evidence" value="ECO:0007669"/>
    <property type="project" value="UniProtKB-SubCell"/>
</dbReference>
<dbReference type="STRING" id="356660.SAMN05444336_101483"/>
<reference evidence="13 14" key="1">
    <citation type="submission" date="2016-10" db="EMBL/GenBank/DDBJ databases">
        <authorList>
            <person name="de Groot N.N."/>
        </authorList>
    </citation>
    <scope>NUCLEOTIDE SEQUENCE [LARGE SCALE GENOMIC DNA]</scope>
    <source>
        <strain evidence="13 14">DSM 17890</strain>
    </source>
</reference>
<feature type="domain" description="POTRA" evidence="12">
    <location>
        <begin position="235"/>
        <end position="323"/>
    </location>
</feature>
<dbReference type="PIRSF" id="PIRSF006076">
    <property type="entry name" value="OM_assembly_OMP85"/>
    <property type="match status" value="1"/>
</dbReference>
<dbReference type="InterPro" id="IPR010827">
    <property type="entry name" value="BamA/TamA_POTRA"/>
</dbReference>
<evidence type="ECO:0000256" key="5">
    <source>
        <dbReference type="ARBA" id="ARBA00022737"/>
    </source>
</evidence>
<dbReference type="OrthoDB" id="9803054at2"/>
<evidence type="ECO:0000256" key="11">
    <source>
        <dbReference type="SAM" id="Phobius"/>
    </source>
</evidence>
<dbReference type="RefSeq" id="WP_143040189.1">
    <property type="nucleotide sequence ID" value="NZ_FNMZ01000001.1"/>
</dbReference>
<comment type="subcellular location">
    <subcellularLocation>
        <location evidence="8">Cell outer membrane</location>
    </subcellularLocation>
    <subcellularLocation>
        <location evidence="1">Membrane</location>
    </subcellularLocation>
</comment>
<keyword evidence="3 8" id="KW-0812">Transmembrane</keyword>
<proteinExistence type="inferred from homology"/>
<keyword evidence="6 8" id="KW-0472">Membrane</keyword>
<dbReference type="InterPro" id="IPR023707">
    <property type="entry name" value="OM_assembly_BamA"/>
</dbReference>
<evidence type="ECO:0000256" key="4">
    <source>
        <dbReference type="ARBA" id="ARBA00022729"/>
    </source>
</evidence>
<evidence type="ECO:0000256" key="9">
    <source>
        <dbReference type="NCBIfam" id="TIGR03303"/>
    </source>
</evidence>
<comment type="similarity">
    <text evidence="8">Belongs to the BamA family.</text>
</comment>
<keyword evidence="2 8" id="KW-1134">Transmembrane beta strand</keyword>
<evidence type="ECO:0000313" key="14">
    <source>
        <dbReference type="Proteomes" id="UP000199118"/>
    </source>
</evidence>
<sequence>MAAATTPDIRTGDRPEPMAGARRAAPSGAGAGARTRGLALAGAGVVRRAACVARLLAVLLVAALAGPALVAALAPTPAAAQDAPVIGRVDSILVEGARRVDDATIKAYMTVVEGEPATAADINASLRRLLDTGLFEDVTISPLGSGLLVQVREAAYINLVAFEGNEEVKDETLRGSIRSTSRSAFSRAKADRDAQTLLELYRRSGRYGATVEPVIIERDNNRVDLVFEIDEGQPTGIRSIAFVGNRAFSDRRLRSAIGTKENGLLAFLYSTGTYDPDRLEYDKELLRRHYLDRGYADFRVLSAVAELADDREDFLLTFTVDEGEVYEFGKLDIDIRIPGIDPEPLRAVFEMEEGEAYSISEVDTAIENLIFELGQRGYVFLDVRPRADKNEETRTIDVTLEASEGPRVYIERIEIVGNSRTVDRVLRREFHVAEGDAYNALEIEAARSRLRALGFFGQVDVRTERGGADDRAVVKVEVEEKLTGSISLGLGFSSSDGPGGDISITEQNFLGRGQFVQASVQVAGDEQAVQFNFEEPALLDRDLAAGFNIGYVQIDRTDESSYQETNIGFRPYLEFPVADDQRLRLKYRISSDEIRDVTRYASPAIFEDEGSALTSSIGAVWTLDRRNDVLEPTRGYRVGFDQELAGLGGDTAYTRSVASAKVWQGFLDDQLVASAEIEGGAMFSFGDDLRVSDRFYMGGDDFRGFARDGIGPRDVSVISVRERDSDGNLVTPANRIDVQRDDALGGQYYAMLRTNVSFPLGLPDEFGIYGGLFADVGTVWGLDQTTYSDKFNRPDVTIDDSAIIRASIGASLFIDSPFGPLRFNFALPVVREDYDAREYFRFTIGGRF</sequence>
<evidence type="ECO:0000256" key="7">
    <source>
        <dbReference type="ARBA" id="ARBA00023237"/>
    </source>
</evidence>
<evidence type="ECO:0000256" key="1">
    <source>
        <dbReference type="ARBA" id="ARBA00004370"/>
    </source>
</evidence>
<dbReference type="EMBL" id="FNMZ01000001">
    <property type="protein sequence ID" value="SDW23893.1"/>
    <property type="molecule type" value="Genomic_DNA"/>
</dbReference>
<keyword evidence="11" id="KW-1133">Transmembrane helix</keyword>
<keyword evidence="4 8" id="KW-0732">Signal</keyword>
<dbReference type="Gene3D" id="2.40.160.50">
    <property type="entry name" value="membrane protein fhac: a member of the omp85/tpsb transporter family"/>
    <property type="match status" value="1"/>
</dbReference>
<feature type="compositionally biased region" description="Low complexity" evidence="10">
    <location>
        <begin position="19"/>
        <end position="32"/>
    </location>
</feature>
<dbReference type="GO" id="GO:0043165">
    <property type="term" value="P:Gram-negative-bacterium-type cell outer membrane assembly"/>
    <property type="evidence" value="ECO:0007669"/>
    <property type="project" value="UniProtKB-UniRule"/>
</dbReference>